<dbReference type="Gene3D" id="3.20.20.80">
    <property type="entry name" value="Glycosidases"/>
    <property type="match status" value="1"/>
</dbReference>
<proteinExistence type="predicted"/>
<dbReference type="OrthoDB" id="59486at2"/>
<reference evidence="1 2" key="1">
    <citation type="journal article" date="2017" name="Int. J. Syst. Evol. Microbiol.">
        <title>Arachidicoccus ginsenosidivorans sp. nov., with ginsenoside-converting activity isolated from ginseng cultivating soil.</title>
        <authorList>
            <person name="Siddiqi M.Z."/>
            <person name="Aslam Z."/>
            <person name="Im W.T."/>
        </authorList>
    </citation>
    <scope>NUCLEOTIDE SEQUENCE [LARGE SCALE GENOMIC DNA]</scope>
    <source>
        <strain evidence="1 2">Gsoil 809</strain>
    </source>
</reference>
<dbReference type="EMBL" id="CP042434">
    <property type="protein sequence ID" value="QEC70817.1"/>
    <property type="molecule type" value="Genomic_DNA"/>
</dbReference>
<gene>
    <name evidence="1" type="ORF">FSB73_03110</name>
</gene>
<dbReference type="AlphaFoldDB" id="A0A5B8VGT1"/>
<name>A0A5B8VGT1_9BACT</name>
<dbReference type="RefSeq" id="WP_146780077.1">
    <property type="nucleotide sequence ID" value="NZ_CP042434.1"/>
</dbReference>
<evidence type="ECO:0000313" key="2">
    <source>
        <dbReference type="Proteomes" id="UP000321291"/>
    </source>
</evidence>
<keyword evidence="2" id="KW-1185">Reference proteome</keyword>
<organism evidence="1 2">
    <name type="scientific">Arachidicoccus ginsenosidivorans</name>
    <dbReference type="NCBI Taxonomy" id="496057"/>
    <lineage>
        <taxon>Bacteria</taxon>
        <taxon>Pseudomonadati</taxon>
        <taxon>Bacteroidota</taxon>
        <taxon>Chitinophagia</taxon>
        <taxon>Chitinophagales</taxon>
        <taxon>Chitinophagaceae</taxon>
        <taxon>Arachidicoccus</taxon>
    </lineage>
</organism>
<dbReference type="Proteomes" id="UP000321291">
    <property type="component" value="Chromosome"/>
</dbReference>
<dbReference type="KEGG" id="agi:FSB73_03110"/>
<sequence>MQRVIYVNDIDNPCNELPLGADKQKSGAASLEENKSAHLAFPIRISDNHRYFVDQNGHPFFWLGIRGGCYSAN</sequence>
<accession>A0A5B8VGT1</accession>
<evidence type="ECO:0000313" key="1">
    <source>
        <dbReference type="EMBL" id="QEC70817.1"/>
    </source>
</evidence>
<protein>
    <submittedName>
        <fullName evidence="1">Uncharacterized protein</fullName>
    </submittedName>
</protein>